<evidence type="ECO:0000256" key="2">
    <source>
        <dbReference type="ARBA" id="ARBA00013732"/>
    </source>
</evidence>
<evidence type="ECO:0000256" key="4">
    <source>
        <dbReference type="ARBA" id="ARBA00023764"/>
    </source>
</evidence>
<dbReference type="PANTHER" id="PTHR46840:SF2">
    <property type="entry name" value="ARMADILLO REPEAT-CONTAINING PROTEIN 1"/>
    <property type="match status" value="1"/>
</dbReference>
<feature type="compositionally biased region" description="Acidic residues" evidence="7">
    <location>
        <begin position="270"/>
        <end position="279"/>
    </location>
</feature>
<evidence type="ECO:0000313" key="9">
    <source>
        <dbReference type="RefSeq" id="XP_032809012.1"/>
    </source>
</evidence>
<organism evidence="8 9">
    <name type="scientific">Petromyzon marinus</name>
    <name type="common">Sea lamprey</name>
    <dbReference type="NCBI Taxonomy" id="7757"/>
    <lineage>
        <taxon>Eukaryota</taxon>
        <taxon>Metazoa</taxon>
        <taxon>Chordata</taxon>
        <taxon>Craniata</taxon>
        <taxon>Vertebrata</taxon>
        <taxon>Cyclostomata</taxon>
        <taxon>Hyperoartia</taxon>
        <taxon>Petromyzontiformes</taxon>
        <taxon>Petromyzontidae</taxon>
        <taxon>Petromyzon</taxon>
    </lineage>
</organism>
<evidence type="ECO:0000256" key="6">
    <source>
        <dbReference type="PROSITE-ProRule" id="PRU00259"/>
    </source>
</evidence>
<dbReference type="SUPFAM" id="SSF48371">
    <property type="entry name" value="ARM repeat"/>
    <property type="match status" value="1"/>
</dbReference>
<evidence type="ECO:0000313" key="8">
    <source>
        <dbReference type="Proteomes" id="UP001318040"/>
    </source>
</evidence>
<accession>A0AAJ7T2P3</accession>
<protein>
    <recommendedName>
        <fullName evidence="2">Armadillo repeat-containing protein 1</fullName>
    </recommendedName>
</protein>
<feature type="compositionally biased region" description="Low complexity" evidence="7">
    <location>
        <begin position="140"/>
        <end position="150"/>
    </location>
</feature>
<comment type="subcellular location">
    <subcellularLocation>
        <location evidence="1">Mitochondrion outer membrane</location>
    </subcellularLocation>
</comment>
<dbReference type="GO" id="GO:0046872">
    <property type="term" value="F:metal ion binding"/>
    <property type="evidence" value="ECO:0007669"/>
    <property type="project" value="InterPro"/>
</dbReference>
<evidence type="ECO:0000256" key="7">
    <source>
        <dbReference type="SAM" id="MobiDB-lite"/>
    </source>
</evidence>
<feature type="repeat" description="ARM" evidence="6">
    <location>
        <begin position="36"/>
        <end position="64"/>
    </location>
</feature>
<dbReference type="RefSeq" id="XP_032809012.1">
    <property type="nucleotide sequence ID" value="XM_032953121.1"/>
</dbReference>
<dbReference type="Gene3D" id="1.25.10.10">
    <property type="entry name" value="Leucine-rich Repeat Variant"/>
    <property type="match status" value="1"/>
</dbReference>
<comment type="subunit">
    <text evidence="5">Interacts with mitochondrial contact site and cristae organizing system (MICOS) complex components IMMT/MIC60 and MICOS10/MIC10. Interacts with mitochondrial outer membrane sorting assembly machinery (SAM) complex components SAMM50 and MTX1.</text>
</comment>
<dbReference type="InterPro" id="IPR016024">
    <property type="entry name" value="ARM-type_fold"/>
</dbReference>
<keyword evidence="8" id="KW-1185">Reference proteome</keyword>
<dbReference type="SUPFAM" id="SSF55008">
    <property type="entry name" value="HMA, heavy metal-associated domain"/>
    <property type="match status" value="1"/>
</dbReference>
<dbReference type="InterPro" id="IPR011989">
    <property type="entry name" value="ARM-like"/>
</dbReference>
<name>A0AAJ7T2P3_PETMA</name>
<dbReference type="PROSITE" id="PS50176">
    <property type="entry name" value="ARM_REPEAT"/>
    <property type="match status" value="1"/>
</dbReference>
<dbReference type="InterPro" id="IPR036163">
    <property type="entry name" value="HMA_dom_sf"/>
</dbReference>
<comment type="function">
    <text evidence="4">In association with mitochondrial contact site and cristae organizing system (MICOS) complex components and mitochondrial outer membrane sorting assembly machinery (SAM) complex components may regulate mitochondrial dynamics playing a role in determining mitochondrial length, distribution and motility.</text>
</comment>
<feature type="region of interest" description="Disordered" evidence="7">
    <location>
        <begin position="247"/>
        <end position="294"/>
    </location>
</feature>
<evidence type="ECO:0000256" key="1">
    <source>
        <dbReference type="ARBA" id="ARBA00004294"/>
    </source>
</evidence>
<dbReference type="PANTHER" id="PTHR46840">
    <property type="entry name" value="ARMADILLO REPEAT-CONTAINING PROTEIN 1"/>
    <property type="match status" value="1"/>
</dbReference>
<keyword evidence="3" id="KW-0496">Mitochondrion</keyword>
<feature type="compositionally biased region" description="Gly residues" evidence="7">
    <location>
        <begin position="253"/>
        <end position="263"/>
    </location>
</feature>
<evidence type="ECO:0000256" key="5">
    <source>
        <dbReference type="ARBA" id="ARBA00046478"/>
    </source>
</evidence>
<keyword evidence="3" id="KW-0472">Membrane</keyword>
<dbReference type="InterPro" id="IPR000225">
    <property type="entry name" value="Armadillo"/>
</dbReference>
<sequence length="313" mass="33127">MADSPDPCEVAARLRELARDPRLCAAVAREPHGGGGCLPGLVMLLDHPGPEVVTTALQALRYLAECVDSRGRMKSELGLMVSLQNITDRTDFPRETRSLATEVYDLLSRWNGTEEEPPPTSPAPPSAALGGGGEGPPPEGAVGLGEAAPGSARRRRARPFLGSTNKRAKTVTLHIEGLTDVERRARCEEALLTVRGVISFTFQMHAQRCIVRMRADLKPECLATAIATTQLMAAQQVVKNEAGEEMLAPLSSGPGGGGAGGSAPGFPDYLPEDEDEEGEATPREAVSRSGAPHGAGGGWLSTAVSFFSRSFYW</sequence>
<dbReference type="GO" id="GO:0005741">
    <property type="term" value="C:mitochondrial outer membrane"/>
    <property type="evidence" value="ECO:0007669"/>
    <property type="project" value="UniProtKB-SubCell"/>
</dbReference>
<dbReference type="KEGG" id="pmrn:116941746"/>
<dbReference type="AlphaFoldDB" id="A0AAJ7T2P3"/>
<gene>
    <name evidence="9" type="primary">LOC116941746</name>
</gene>
<dbReference type="InterPro" id="IPR016617">
    <property type="entry name" value="ARMC1"/>
</dbReference>
<dbReference type="Proteomes" id="UP001318040">
    <property type="component" value="Chromosome 12"/>
</dbReference>
<keyword evidence="3" id="KW-1000">Mitochondrion outer membrane</keyword>
<evidence type="ECO:0000256" key="3">
    <source>
        <dbReference type="ARBA" id="ARBA00022787"/>
    </source>
</evidence>
<reference evidence="9" key="1">
    <citation type="submission" date="2025-08" db="UniProtKB">
        <authorList>
            <consortium name="RefSeq"/>
        </authorList>
    </citation>
    <scope>IDENTIFICATION</scope>
    <source>
        <tissue evidence="9">Sperm</tissue>
    </source>
</reference>
<proteinExistence type="predicted"/>
<feature type="region of interest" description="Disordered" evidence="7">
    <location>
        <begin position="111"/>
        <end position="165"/>
    </location>
</feature>